<dbReference type="InterPro" id="IPR023214">
    <property type="entry name" value="HAD_sf"/>
</dbReference>
<dbReference type="InterPro" id="IPR041492">
    <property type="entry name" value="HAD_2"/>
</dbReference>
<proteinExistence type="predicted"/>
<dbReference type="RefSeq" id="WP_166679519.1">
    <property type="nucleotide sequence ID" value="NZ_SODP01000002.1"/>
</dbReference>
<dbReference type="Proteomes" id="UP000295146">
    <property type="component" value="Unassembled WGS sequence"/>
</dbReference>
<reference evidence="1 2" key="1">
    <citation type="submission" date="2019-03" db="EMBL/GenBank/DDBJ databases">
        <title>Genomic Encyclopedia of Type Strains, Phase III (KMG-III): the genomes of soil and plant-associated and newly described type strains.</title>
        <authorList>
            <person name="Whitman W."/>
        </authorList>
    </citation>
    <scope>NUCLEOTIDE SEQUENCE [LARGE SCALE GENOMIC DNA]</scope>
    <source>
        <strain evidence="1 2">VKM Ac-2573</strain>
    </source>
</reference>
<evidence type="ECO:0000313" key="2">
    <source>
        <dbReference type="Proteomes" id="UP000295146"/>
    </source>
</evidence>
<dbReference type="InterPro" id="IPR036412">
    <property type="entry name" value="HAD-like_sf"/>
</dbReference>
<dbReference type="GO" id="GO:0005829">
    <property type="term" value="C:cytosol"/>
    <property type="evidence" value="ECO:0007669"/>
    <property type="project" value="TreeGrafter"/>
</dbReference>
<dbReference type="Gene3D" id="3.40.50.1000">
    <property type="entry name" value="HAD superfamily/HAD-like"/>
    <property type="match status" value="1"/>
</dbReference>
<dbReference type="AlphaFoldDB" id="A0A4R8C431"/>
<dbReference type="PANTHER" id="PTHR43434">
    <property type="entry name" value="PHOSPHOGLYCOLATE PHOSPHATASE"/>
    <property type="match status" value="1"/>
</dbReference>
<sequence>MTGESPASVFRRTQAVLLDFDGPVCSVFAGYPATQIAQELKALIQDALGHLPRPIAEANGPHEVLTATASFGDDLWRRVEQALQAAEIKAVESATATPGADAFLSACGASDRHVAIVSNNCEASVRTYLDHADLASRIQHIQARDPLHVDRMKPSPFLLEQAARALAVSPPQAVLIGDQVSDIKAALAARCGSIGYANKPGKSDDLAAAGADSIVEDMNLLAIAVSDLA</sequence>
<dbReference type="CDD" id="cd07505">
    <property type="entry name" value="HAD_BPGM-like"/>
    <property type="match status" value="1"/>
</dbReference>
<keyword evidence="2" id="KW-1185">Reference proteome</keyword>
<evidence type="ECO:0000313" key="1">
    <source>
        <dbReference type="EMBL" id="TDW70592.1"/>
    </source>
</evidence>
<dbReference type="GO" id="GO:0006281">
    <property type="term" value="P:DNA repair"/>
    <property type="evidence" value="ECO:0007669"/>
    <property type="project" value="TreeGrafter"/>
</dbReference>
<accession>A0A4R8C431</accession>
<comment type="caution">
    <text evidence="1">The sequence shown here is derived from an EMBL/GenBank/DDBJ whole genome shotgun (WGS) entry which is preliminary data.</text>
</comment>
<dbReference type="InterPro" id="IPR050155">
    <property type="entry name" value="HAD-like_hydrolase_sf"/>
</dbReference>
<dbReference type="SUPFAM" id="SSF56784">
    <property type="entry name" value="HAD-like"/>
    <property type="match status" value="1"/>
</dbReference>
<organism evidence="1 2">
    <name type="scientific">Kribbella pratensis</name>
    <dbReference type="NCBI Taxonomy" id="2512112"/>
    <lineage>
        <taxon>Bacteria</taxon>
        <taxon>Bacillati</taxon>
        <taxon>Actinomycetota</taxon>
        <taxon>Actinomycetes</taxon>
        <taxon>Propionibacteriales</taxon>
        <taxon>Kribbellaceae</taxon>
        <taxon>Kribbella</taxon>
    </lineage>
</organism>
<gene>
    <name evidence="1" type="ORF">EV653_4645</name>
</gene>
<dbReference type="EMBL" id="SODP01000002">
    <property type="protein sequence ID" value="TDW70592.1"/>
    <property type="molecule type" value="Genomic_DNA"/>
</dbReference>
<dbReference type="Pfam" id="PF13419">
    <property type="entry name" value="HAD_2"/>
    <property type="match status" value="1"/>
</dbReference>
<name>A0A4R8C431_9ACTN</name>
<dbReference type="PANTHER" id="PTHR43434:SF1">
    <property type="entry name" value="PHOSPHOGLYCOLATE PHOSPHATASE"/>
    <property type="match status" value="1"/>
</dbReference>
<protein>
    <submittedName>
        <fullName evidence="1">Phosphoglycolate phosphatase</fullName>
    </submittedName>
</protein>
<dbReference type="GO" id="GO:0008967">
    <property type="term" value="F:phosphoglycolate phosphatase activity"/>
    <property type="evidence" value="ECO:0007669"/>
    <property type="project" value="TreeGrafter"/>
</dbReference>